<evidence type="ECO:0000313" key="2">
    <source>
        <dbReference type="EMBL" id="PIS42395.1"/>
    </source>
</evidence>
<name>A0A2H0YV80_9BACT</name>
<sequence length="174" mass="20573">MSLTISRPLKLIKSKSEIERIGLNDIQALRKLLEVKNRKDLSILLKDCSSYLEESSQYGSYLFSILSTFWIYVPPEKIEEAENISKQDMDFLLELVRKIYPPKDNAPEITELKFRVRTEVNTQTQKSEKLNKEKSKNTEKKKTEKWFTMDNPLVWLIFSLILIVISYFIYKVQK</sequence>
<keyword evidence="1" id="KW-0812">Transmembrane</keyword>
<reference evidence="2 3" key="1">
    <citation type="submission" date="2017-09" db="EMBL/GenBank/DDBJ databases">
        <title>Depth-based differentiation of microbial function through sediment-hosted aquifers and enrichment of novel symbionts in the deep terrestrial subsurface.</title>
        <authorList>
            <person name="Probst A.J."/>
            <person name="Ladd B."/>
            <person name="Jarett J.K."/>
            <person name="Geller-Mcgrath D.E."/>
            <person name="Sieber C.M."/>
            <person name="Emerson J.B."/>
            <person name="Anantharaman K."/>
            <person name="Thomas B.C."/>
            <person name="Malmstrom R."/>
            <person name="Stieglmeier M."/>
            <person name="Klingl A."/>
            <person name="Woyke T."/>
            <person name="Ryan C.M."/>
            <person name="Banfield J.F."/>
        </authorList>
    </citation>
    <scope>NUCLEOTIDE SEQUENCE [LARGE SCALE GENOMIC DNA]</scope>
    <source>
        <strain evidence="2">CG08_land_8_20_14_0_20_40_16</strain>
    </source>
</reference>
<dbReference type="AlphaFoldDB" id="A0A2H0YV80"/>
<keyword evidence="1" id="KW-1133">Transmembrane helix</keyword>
<gene>
    <name evidence="2" type="ORF">COT24_03785</name>
</gene>
<organism evidence="2 3">
    <name type="scientific">Candidatus Kerfeldbacteria bacterium CG08_land_8_20_14_0_20_40_16</name>
    <dbReference type="NCBI Taxonomy" id="2014244"/>
    <lineage>
        <taxon>Bacteria</taxon>
        <taxon>Candidatus Kerfeldiibacteriota</taxon>
    </lineage>
</organism>
<keyword evidence="1" id="KW-0472">Membrane</keyword>
<evidence type="ECO:0000313" key="3">
    <source>
        <dbReference type="Proteomes" id="UP000231542"/>
    </source>
</evidence>
<protein>
    <submittedName>
        <fullName evidence="2">Uncharacterized protein</fullName>
    </submittedName>
</protein>
<dbReference type="Proteomes" id="UP000231542">
    <property type="component" value="Unassembled WGS sequence"/>
</dbReference>
<feature type="transmembrane region" description="Helical" evidence="1">
    <location>
        <begin position="152"/>
        <end position="170"/>
    </location>
</feature>
<evidence type="ECO:0000256" key="1">
    <source>
        <dbReference type="SAM" id="Phobius"/>
    </source>
</evidence>
<proteinExistence type="predicted"/>
<comment type="caution">
    <text evidence="2">The sequence shown here is derived from an EMBL/GenBank/DDBJ whole genome shotgun (WGS) entry which is preliminary data.</text>
</comment>
<dbReference type="EMBL" id="PEXU01000045">
    <property type="protein sequence ID" value="PIS42395.1"/>
    <property type="molecule type" value="Genomic_DNA"/>
</dbReference>
<accession>A0A2H0YV80</accession>